<organism evidence="2 3">
    <name type="scientific">Streptomyces apricus</name>
    <dbReference type="NCBI Taxonomy" id="1828112"/>
    <lineage>
        <taxon>Bacteria</taxon>
        <taxon>Bacillati</taxon>
        <taxon>Actinomycetota</taxon>
        <taxon>Actinomycetes</taxon>
        <taxon>Kitasatosporales</taxon>
        <taxon>Streptomycetaceae</taxon>
        <taxon>Streptomyces</taxon>
    </lineage>
</organism>
<evidence type="ECO:0000313" key="3">
    <source>
        <dbReference type="Proteomes" id="UP000324965"/>
    </source>
</evidence>
<evidence type="ECO:0000313" key="2">
    <source>
        <dbReference type="EMBL" id="KAA0917838.1"/>
    </source>
</evidence>
<dbReference type="RefSeq" id="WP_149515941.1">
    <property type="nucleotide sequence ID" value="NZ_VDFC01000106.1"/>
</dbReference>
<dbReference type="EMBL" id="VDFC01000106">
    <property type="protein sequence ID" value="KAA0917838.1"/>
    <property type="molecule type" value="Genomic_DNA"/>
</dbReference>
<sequence>MRTPRLDLSKAAWRKSSYSNADGGNCVEVALNHSPLTPIRDSKR</sequence>
<feature type="non-terminal residue" evidence="2">
    <location>
        <position position="44"/>
    </location>
</feature>
<reference evidence="2 3" key="1">
    <citation type="submission" date="2019-05" db="EMBL/GenBank/DDBJ databases">
        <authorList>
            <person name="Hariharan J."/>
            <person name="Choudoir M.J."/>
            <person name="Diebold P."/>
            <person name="Panke-Buisse K."/>
            <person name="Buckley D.H."/>
        </authorList>
    </citation>
    <scope>NUCLEOTIDE SEQUENCE [LARGE SCALE GENOMIC DNA]</scope>
    <source>
        <strain evidence="2 3">SUN51</strain>
    </source>
</reference>
<dbReference type="Pfam" id="PF04149">
    <property type="entry name" value="DUF397"/>
    <property type="match status" value="1"/>
</dbReference>
<proteinExistence type="predicted"/>
<dbReference type="InterPro" id="IPR007278">
    <property type="entry name" value="DUF397"/>
</dbReference>
<gene>
    <name evidence="2" type="ORF">FGF04_37940</name>
</gene>
<dbReference type="OrthoDB" id="4570646at2"/>
<protein>
    <submittedName>
        <fullName evidence="2">DUF397 domain-containing protein</fullName>
    </submittedName>
</protein>
<name>A0A5A9ZKX5_9ACTN</name>
<keyword evidence="3" id="KW-1185">Reference proteome</keyword>
<accession>A0A5A9ZKX5</accession>
<dbReference type="Proteomes" id="UP000324965">
    <property type="component" value="Unassembled WGS sequence"/>
</dbReference>
<dbReference type="AlphaFoldDB" id="A0A5A9ZKX5"/>
<feature type="domain" description="DUF397" evidence="1">
    <location>
        <begin position="11"/>
        <end position="43"/>
    </location>
</feature>
<comment type="caution">
    <text evidence="2">The sequence shown here is derived from an EMBL/GenBank/DDBJ whole genome shotgun (WGS) entry which is preliminary data.</text>
</comment>
<evidence type="ECO:0000259" key="1">
    <source>
        <dbReference type="Pfam" id="PF04149"/>
    </source>
</evidence>